<accession>A0A0E9N8S3</accession>
<keyword evidence="8" id="KW-0804">Transcription</keyword>
<dbReference type="InterPro" id="IPR019154">
    <property type="entry name" value="Arb2-like_domain"/>
</dbReference>
<evidence type="ECO:0000259" key="12">
    <source>
        <dbReference type="Pfam" id="PF09757"/>
    </source>
</evidence>
<keyword evidence="7" id="KW-0805">Transcription regulation</keyword>
<evidence type="ECO:0000256" key="2">
    <source>
        <dbReference type="ARBA" id="ARBA00007738"/>
    </source>
</evidence>
<dbReference type="FunFam" id="3.40.800.20:FF:000005">
    <property type="entry name" value="histone deacetylase 6"/>
    <property type="match status" value="1"/>
</dbReference>
<keyword evidence="5" id="KW-0378">Hydrolase</keyword>
<evidence type="ECO:0000256" key="4">
    <source>
        <dbReference type="ARBA" id="ARBA00022491"/>
    </source>
</evidence>
<comment type="caution">
    <text evidence="13">The sequence shown here is derived from an EMBL/GenBank/DDBJ whole genome shotgun (WGS) entry which is preliminary data.</text>
</comment>
<gene>
    <name evidence="13" type="ORF">G7K_0529-t1</name>
</gene>
<dbReference type="ESTHER" id="saicn-a0a0e9n8s3">
    <property type="family name" value="Arb2_domain"/>
</dbReference>
<keyword evidence="4" id="KW-0678">Repressor</keyword>
<comment type="similarity">
    <text evidence="2">Belongs to the histone deacetylase family. HD type 2 subfamily.</text>
</comment>
<dbReference type="InterPro" id="IPR023801">
    <property type="entry name" value="His_deacetylse_dom"/>
</dbReference>
<keyword evidence="14" id="KW-1185">Reference proteome</keyword>
<evidence type="ECO:0000313" key="13">
    <source>
        <dbReference type="EMBL" id="GAO46297.1"/>
    </source>
</evidence>
<dbReference type="PRINTS" id="PR01270">
    <property type="entry name" value="HDASUPER"/>
</dbReference>
<dbReference type="EC" id="3.5.1.98" evidence="3"/>
<sequence>MDIDVEDAQEYQKHPVGTVIDISTAFKETATINPDAVMFGSPYVEQPLSAVIPAVLSTTSLAHMKQSMLIEEDVEDELLAPEHNPLPVSSLRTGMCYDVRMQYHDDIHDSTASDRHPEDPLRIYRIYKELCNAGFVEEYEGSKSRTKEELMKRIRAREATREEILLCHSSEHWDRIQRTATMSKQELRDLTHETDSVYFNRESAFCARLSCGGAIETAAAVVEGKVKNAIAIVRPPGHHAEPDEARGFSLFNNAAITARVMQKRYPGSQRILILDWDVHHGNGTQRIFYEDPSVLYISLHRYEDGNFYPDLAKDKNGFANHKSCGAGSGLGKNVNIPWPCAGMGDGEYIYAFQKAVMPIAYEFAPDLVIVSAGFDAAAGDQLGECFVTPAAYGHMTHMLMSLANGKVVLLLEGGYNLDSISRSALACTKVLMGEPPDELHSIYANEAAVDTVHKVVQEQSKYWKCMNPTLLESDGDDPTVARLHDVIRSYQTKQLFEKWGMVKLPIYSNKVSPTYREQAVCTPNMWTAETLIFMIHSAPDVWLSAGALSSAAELHQSYLLDSGSMYIDWAVSNGHAFVDVNVPAMISGPENEGYNIRQATKDLCLYLWDNYLELADAKDIIFIGVGEGYPGIVHLLQNRSCMSRVKGMINFVPMNMPLKAWVHDLDKDWYYLKSIVYTAVDHPAWKTGKKIRRMYGRATKGVSNEMNKLLSENYAQATAFIGAILNKAAAARRGQATIDTSMSAESMADAVRGQDSIDIVQDPETFAVVFRGTLIEHISFRFDLTLAIHLGEVIQAAVCKSSSHDHGNADEAEQNATQSIAIWNRLSTLNFQNSFAIRFRTNQIIDILTDSIRAVPARRIAPQL</sequence>
<evidence type="ECO:0000256" key="3">
    <source>
        <dbReference type="ARBA" id="ARBA00012111"/>
    </source>
</evidence>
<evidence type="ECO:0000313" key="14">
    <source>
        <dbReference type="Proteomes" id="UP000033140"/>
    </source>
</evidence>
<dbReference type="STRING" id="698492.A0A0E9N8S3"/>
<evidence type="ECO:0000256" key="6">
    <source>
        <dbReference type="ARBA" id="ARBA00022853"/>
    </source>
</evidence>
<feature type="domain" description="Arb2-like" evidence="12">
    <location>
        <begin position="482"/>
        <end position="726"/>
    </location>
</feature>
<evidence type="ECO:0000256" key="10">
    <source>
        <dbReference type="ARBA" id="ARBA00048287"/>
    </source>
</evidence>
<comment type="subcellular location">
    <subcellularLocation>
        <location evidence="1">Nucleus</location>
    </subcellularLocation>
</comment>
<dbReference type="GO" id="GO:0141221">
    <property type="term" value="F:histone deacetylase activity, hydrolytic mechanism"/>
    <property type="evidence" value="ECO:0007669"/>
    <property type="project" value="UniProtKB-EC"/>
</dbReference>
<reference evidence="13 14" key="3">
    <citation type="journal article" date="2015" name="Genome Announc.">
        <title>Draft Genome Sequence of the Archiascomycetous Yeast Saitoella complicata.</title>
        <authorList>
            <person name="Yamauchi K."/>
            <person name="Kondo S."/>
            <person name="Hamamoto M."/>
            <person name="Takahashi Y."/>
            <person name="Ogura Y."/>
            <person name="Hayashi T."/>
            <person name="Nishida H."/>
        </authorList>
    </citation>
    <scope>NUCLEOTIDE SEQUENCE [LARGE SCALE GENOMIC DNA]</scope>
    <source>
        <strain evidence="13 14">NRRL Y-17804</strain>
    </source>
</reference>
<organism evidence="13 14">
    <name type="scientific">Saitoella complicata (strain BCRC 22490 / CBS 7301 / JCM 7358 / NBRC 10748 / NRRL Y-17804)</name>
    <dbReference type="NCBI Taxonomy" id="698492"/>
    <lineage>
        <taxon>Eukaryota</taxon>
        <taxon>Fungi</taxon>
        <taxon>Dikarya</taxon>
        <taxon>Ascomycota</taxon>
        <taxon>Taphrinomycotina</taxon>
        <taxon>Taphrinomycotina incertae sedis</taxon>
        <taxon>Saitoella</taxon>
    </lineage>
</organism>
<dbReference type="GO" id="GO:0000118">
    <property type="term" value="C:histone deacetylase complex"/>
    <property type="evidence" value="ECO:0007669"/>
    <property type="project" value="TreeGrafter"/>
</dbReference>
<keyword evidence="6" id="KW-0156">Chromatin regulator</keyword>
<dbReference type="Proteomes" id="UP000033140">
    <property type="component" value="Unassembled WGS sequence"/>
</dbReference>
<dbReference type="InterPro" id="IPR037138">
    <property type="entry name" value="His_deacetylse_dom_sf"/>
</dbReference>
<dbReference type="OMA" id="CFVSPAC"/>
<proteinExistence type="inferred from homology"/>
<dbReference type="EMBL" id="BACD03000003">
    <property type="protein sequence ID" value="GAO46297.1"/>
    <property type="molecule type" value="Genomic_DNA"/>
</dbReference>
<evidence type="ECO:0000256" key="8">
    <source>
        <dbReference type="ARBA" id="ARBA00023163"/>
    </source>
</evidence>
<feature type="domain" description="Histone deacetylase" evidence="11">
    <location>
        <begin position="116"/>
        <end position="431"/>
    </location>
</feature>
<evidence type="ECO:0000256" key="9">
    <source>
        <dbReference type="ARBA" id="ARBA00023242"/>
    </source>
</evidence>
<evidence type="ECO:0000259" key="11">
    <source>
        <dbReference type="Pfam" id="PF00850"/>
    </source>
</evidence>
<evidence type="ECO:0000256" key="1">
    <source>
        <dbReference type="ARBA" id="ARBA00004123"/>
    </source>
</evidence>
<reference evidence="13 14" key="1">
    <citation type="journal article" date="2011" name="J. Gen. Appl. Microbiol.">
        <title>Draft genome sequencing of the enigmatic yeast Saitoella complicata.</title>
        <authorList>
            <person name="Nishida H."/>
            <person name="Hamamoto M."/>
            <person name="Sugiyama J."/>
        </authorList>
    </citation>
    <scope>NUCLEOTIDE SEQUENCE [LARGE SCALE GENOMIC DNA]</scope>
    <source>
        <strain evidence="13 14">NRRL Y-17804</strain>
    </source>
</reference>
<dbReference type="InterPro" id="IPR023696">
    <property type="entry name" value="Ureohydrolase_dom_sf"/>
</dbReference>
<comment type="catalytic activity">
    <reaction evidence="10">
        <text>N(6)-acetyl-L-lysyl-[histone] + H2O = L-lysyl-[histone] + acetate</text>
        <dbReference type="Rhea" id="RHEA:58196"/>
        <dbReference type="Rhea" id="RHEA-COMP:9845"/>
        <dbReference type="Rhea" id="RHEA-COMP:11338"/>
        <dbReference type="ChEBI" id="CHEBI:15377"/>
        <dbReference type="ChEBI" id="CHEBI:29969"/>
        <dbReference type="ChEBI" id="CHEBI:30089"/>
        <dbReference type="ChEBI" id="CHEBI:61930"/>
        <dbReference type="EC" id="3.5.1.98"/>
    </reaction>
</comment>
<dbReference type="Pfam" id="PF00850">
    <property type="entry name" value="Hist_deacetyl"/>
    <property type="match status" value="1"/>
</dbReference>
<dbReference type="SUPFAM" id="SSF52768">
    <property type="entry name" value="Arginase/deacetylase"/>
    <property type="match status" value="1"/>
</dbReference>
<reference evidence="13 14" key="2">
    <citation type="journal article" date="2014" name="J. Gen. Appl. Microbiol.">
        <title>The early diverging ascomycetous budding yeast Saitoella complicata has three histone deacetylases belonging to the Clr6, Hos2, and Rpd3 lineages.</title>
        <authorList>
            <person name="Nishida H."/>
            <person name="Matsumoto T."/>
            <person name="Kondo S."/>
            <person name="Hamamoto M."/>
            <person name="Yoshikawa H."/>
        </authorList>
    </citation>
    <scope>NUCLEOTIDE SEQUENCE [LARGE SCALE GENOMIC DNA]</scope>
    <source>
        <strain evidence="13 14">NRRL Y-17804</strain>
    </source>
</reference>
<dbReference type="InterPro" id="IPR000286">
    <property type="entry name" value="HDACs"/>
</dbReference>
<name>A0A0E9N8S3_SAICN</name>
<evidence type="ECO:0000256" key="7">
    <source>
        <dbReference type="ARBA" id="ARBA00023015"/>
    </source>
</evidence>
<dbReference type="Gene3D" id="3.40.800.20">
    <property type="entry name" value="Histone deacetylase domain"/>
    <property type="match status" value="1"/>
</dbReference>
<dbReference type="GO" id="GO:0040029">
    <property type="term" value="P:epigenetic regulation of gene expression"/>
    <property type="evidence" value="ECO:0007669"/>
    <property type="project" value="TreeGrafter"/>
</dbReference>
<evidence type="ECO:0000256" key="5">
    <source>
        <dbReference type="ARBA" id="ARBA00022801"/>
    </source>
</evidence>
<dbReference type="PANTHER" id="PTHR10625">
    <property type="entry name" value="HISTONE DEACETYLASE HDAC1-RELATED"/>
    <property type="match status" value="1"/>
</dbReference>
<protein>
    <recommendedName>
        <fullName evidence="3">histone deacetylase</fullName>
        <ecNumber evidence="3">3.5.1.98</ecNumber>
    </recommendedName>
</protein>
<dbReference type="PANTHER" id="PTHR10625:SF5">
    <property type="entry name" value="HISTONE DEACETYLASE"/>
    <property type="match status" value="1"/>
</dbReference>
<dbReference type="Pfam" id="PF09757">
    <property type="entry name" value="Arb2-like"/>
    <property type="match status" value="1"/>
</dbReference>
<keyword evidence="9" id="KW-0539">Nucleus</keyword>
<dbReference type="AlphaFoldDB" id="A0A0E9N8S3"/>